<sequence>MTKIANSERTEPRGSSSPINFYYVTLEHKSGVFIIELPGETRVLGAVARCVGELFLVTGYGGSSSENIPVNLVKISLSFLSLRPSSTASIVSLLALFFLLSSPTSQTTSSPLVSVRTLAKIKAKHILEHLRMASSEQLAVPPQTDDTSTSTTTSGPSKPTAFQQSLARRKFYTGLDSLASLQAAPPQPHWTSARVDKWVHEAKKLWAHCGTQVETANISAKEFRGVEFEFLQLLVDFPDEWIEGAAMEYNDFLQQQYKICIFPLPLPETSVVETTPTPRVTPQNTIAPPSSVLASSAPIPPQTVPASKIADSSVVTSSQPMMIPPKAPSIDRSTSSQGAAPPKVPSDTSVAGPQHPKLTLRGPRPPVTAQGTIFSLDPTSPLHPAATKVDALPPSSIPLPGVRRLQGQTSDHQFVPPAQSVSSPRPTSPIQTITPASPASLDLGPLQAGTDDEDEPPTPRANDKGKDKEIIPGTNEEEGDFQGQFDSFETMDVDQAMLNWYLNDPKMAPHLTSYSQNTAAPEMSKWGLML</sequence>
<feature type="region of interest" description="Disordered" evidence="1">
    <location>
        <begin position="137"/>
        <end position="162"/>
    </location>
</feature>
<feature type="compositionally biased region" description="Polar residues" evidence="1">
    <location>
        <begin position="419"/>
        <end position="437"/>
    </location>
</feature>
<feature type="compositionally biased region" description="Low complexity" evidence="1">
    <location>
        <begin position="273"/>
        <end position="297"/>
    </location>
</feature>
<keyword evidence="3" id="KW-1185">Reference proteome</keyword>
<feature type="compositionally biased region" description="Basic and acidic residues" evidence="1">
    <location>
        <begin position="461"/>
        <end position="470"/>
    </location>
</feature>
<gene>
    <name evidence="2" type="ORF">EDD18DRAFT_1112331</name>
</gene>
<name>A0AA39UBE5_9AGAR</name>
<reference evidence="2" key="1">
    <citation type="submission" date="2023-06" db="EMBL/GenBank/DDBJ databases">
        <authorList>
            <consortium name="Lawrence Berkeley National Laboratory"/>
            <person name="Ahrendt S."/>
            <person name="Sahu N."/>
            <person name="Indic B."/>
            <person name="Wong-Bajracharya J."/>
            <person name="Merenyi Z."/>
            <person name="Ke H.-M."/>
            <person name="Monk M."/>
            <person name="Kocsube S."/>
            <person name="Drula E."/>
            <person name="Lipzen A."/>
            <person name="Balint B."/>
            <person name="Henrissat B."/>
            <person name="Andreopoulos B."/>
            <person name="Martin F.M."/>
            <person name="Harder C.B."/>
            <person name="Rigling D."/>
            <person name="Ford K.L."/>
            <person name="Foster G.D."/>
            <person name="Pangilinan J."/>
            <person name="Papanicolaou A."/>
            <person name="Barry K."/>
            <person name="LaButti K."/>
            <person name="Viragh M."/>
            <person name="Koriabine M."/>
            <person name="Yan M."/>
            <person name="Riley R."/>
            <person name="Champramary S."/>
            <person name="Plett K.L."/>
            <person name="Tsai I.J."/>
            <person name="Slot J."/>
            <person name="Sipos G."/>
            <person name="Plett J."/>
            <person name="Nagy L.G."/>
            <person name="Grigoriev I.V."/>
        </authorList>
    </citation>
    <scope>NUCLEOTIDE SEQUENCE</scope>
    <source>
        <strain evidence="2">HWK02</strain>
    </source>
</reference>
<protein>
    <submittedName>
        <fullName evidence="2">Uncharacterized protein</fullName>
    </submittedName>
</protein>
<dbReference type="EMBL" id="JAUEPU010000061">
    <property type="protein sequence ID" value="KAK0483057.1"/>
    <property type="molecule type" value="Genomic_DNA"/>
</dbReference>
<evidence type="ECO:0000313" key="3">
    <source>
        <dbReference type="Proteomes" id="UP001175228"/>
    </source>
</evidence>
<comment type="caution">
    <text evidence="2">The sequence shown here is derived from an EMBL/GenBank/DDBJ whole genome shotgun (WGS) entry which is preliminary data.</text>
</comment>
<evidence type="ECO:0000313" key="2">
    <source>
        <dbReference type="EMBL" id="KAK0483057.1"/>
    </source>
</evidence>
<accession>A0AA39UBE5</accession>
<dbReference type="AlphaFoldDB" id="A0AA39UBE5"/>
<evidence type="ECO:0000256" key="1">
    <source>
        <dbReference type="SAM" id="MobiDB-lite"/>
    </source>
</evidence>
<feature type="region of interest" description="Disordered" evidence="1">
    <location>
        <begin position="273"/>
        <end position="482"/>
    </location>
</feature>
<dbReference type="Proteomes" id="UP001175228">
    <property type="component" value="Unassembled WGS sequence"/>
</dbReference>
<proteinExistence type="predicted"/>
<feature type="compositionally biased region" description="Low complexity" evidence="1">
    <location>
        <begin position="141"/>
        <end position="160"/>
    </location>
</feature>
<organism evidence="2 3">
    <name type="scientific">Armillaria luteobubalina</name>
    <dbReference type="NCBI Taxonomy" id="153913"/>
    <lineage>
        <taxon>Eukaryota</taxon>
        <taxon>Fungi</taxon>
        <taxon>Dikarya</taxon>
        <taxon>Basidiomycota</taxon>
        <taxon>Agaricomycotina</taxon>
        <taxon>Agaricomycetes</taxon>
        <taxon>Agaricomycetidae</taxon>
        <taxon>Agaricales</taxon>
        <taxon>Marasmiineae</taxon>
        <taxon>Physalacriaceae</taxon>
        <taxon>Armillaria</taxon>
    </lineage>
</organism>